<evidence type="ECO:0000259" key="1">
    <source>
        <dbReference type="Pfam" id="PF12673"/>
    </source>
</evidence>
<proteinExistence type="predicted"/>
<protein>
    <recommendedName>
        <fullName evidence="1">SipL SPOCS domain-containing protein</fullName>
    </recommendedName>
</protein>
<dbReference type="Proteomes" id="UP001477947">
    <property type="component" value="Chromosome"/>
</dbReference>
<evidence type="ECO:0000313" key="2">
    <source>
        <dbReference type="EMBL" id="XAM40586.1"/>
    </source>
</evidence>
<organism evidence="2 3">
    <name type="scientific">Terrisporobacter petrolearius</name>
    <dbReference type="NCBI Taxonomy" id="1460447"/>
    <lineage>
        <taxon>Bacteria</taxon>
        <taxon>Bacillati</taxon>
        <taxon>Bacillota</taxon>
        <taxon>Clostridia</taxon>
        <taxon>Peptostreptococcales</taxon>
        <taxon>Peptostreptococcaceae</taxon>
        <taxon>Terrisporobacter</taxon>
    </lineage>
</organism>
<dbReference type="InterPro" id="IPR024300">
    <property type="entry name" value="SipL_SPOCS_dom"/>
</dbReference>
<dbReference type="RefSeq" id="WP_343338688.1">
    <property type="nucleotide sequence ID" value="NZ_CP154622.1"/>
</dbReference>
<keyword evidence="3" id="KW-1185">Reference proteome</keyword>
<reference evidence="2 3" key="1">
    <citation type="submission" date="2024-04" db="EMBL/GenBank/DDBJ databases">
        <title>Isolation and characterization of novel acetogenic strains of the genera Terrisporobacter and Acetoanaerobium.</title>
        <authorList>
            <person name="Boeer T."/>
            <person name="Schueler M.A."/>
            <person name="Lueschen A."/>
            <person name="Eysell L."/>
            <person name="Droege J."/>
            <person name="Heinemann M."/>
            <person name="Engelhardt L."/>
            <person name="Basen M."/>
            <person name="Daniel R."/>
        </authorList>
    </citation>
    <scope>NUCLEOTIDE SEQUENCE [LARGE SCALE GENOMIC DNA]</scope>
    <source>
        <strain evidence="2 3">ELB</strain>
    </source>
</reference>
<name>A0ABZ3F9V7_9FIRM</name>
<sequence length="201" mass="23039">MNKNIVYFGITDLDCYPTCKYGNCCKEFIENDTLCIPCKKPDVEDIDNIHVDCFVKDFKIIKTIQGYKIVVTGIIKYKVMYTADTCEQSVHTAHWERCFCQFLLLPKSLNVNNVCISDVFIGIEDIILKSNGSRVIDLCLLLILIPIFKVPSPISQNTLDDCYYNKNKCDTPNSCFEPKCSNNIPNKKPNDKKITCTKKFF</sequence>
<evidence type="ECO:0000313" key="3">
    <source>
        <dbReference type="Proteomes" id="UP001477947"/>
    </source>
</evidence>
<feature type="domain" description="SipL SPOCS" evidence="1">
    <location>
        <begin position="42"/>
        <end position="126"/>
    </location>
</feature>
<gene>
    <name evidence="2" type="ORF">TPELB_08920</name>
</gene>
<accession>A0ABZ3F9V7</accession>
<dbReference type="EMBL" id="CP154622">
    <property type="protein sequence ID" value="XAM40586.1"/>
    <property type="molecule type" value="Genomic_DNA"/>
</dbReference>
<dbReference type="Pfam" id="PF12673">
    <property type="entry name" value="SipL"/>
    <property type="match status" value="1"/>
</dbReference>